<feature type="repeat" description="PPR" evidence="3">
    <location>
        <begin position="395"/>
        <end position="425"/>
    </location>
</feature>
<dbReference type="FunFam" id="1.25.40.10:FF:000333">
    <property type="entry name" value="Pentatricopeptide repeat-containing protein"/>
    <property type="match status" value="1"/>
</dbReference>
<dbReference type="FunFam" id="1.25.40.10:FF:000227">
    <property type="entry name" value="Pentatricopeptide repeat-containing protein At3g13880"/>
    <property type="match status" value="1"/>
</dbReference>
<dbReference type="FunFam" id="1.25.40.10:FF:000231">
    <property type="entry name" value="Pentatricopeptide repeat-containing protein chloroplastic"/>
    <property type="match status" value="1"/>
</dbReference>
<name>A0AAV7FHD2_ARIFI</name>
<evidence type="ECO:0000256" key="2">
    <source>
        <dbReference type="ARBA" id="ARBA00022737"/>
    </source>
</evidence>
<dbReference type="GO" id="GO:0009451">
    <property type="term" value="P:RNA modification"/>
    <property type="evidence" value="ECO:0007669"/>
    <property type="project" value="InterPro"/>
</dbReference>
<protein>
    <recommendedName>
        <fullName evidence="4">DYW domain-containing protein</fullName>
    </recommendedName>
</protein>
<gene>
    <name evidence="5" type="ORF">H6P81_004195</name>
</gene>
<feature type="repeat" description="PPR" evidence="3">
    <location>
        <begin position="287"/>
        <end position="317"/>
    </location>
</feature>
<feature type="repeat" description="PPR" evidence="3">
    <location>
        <begin position="217"/>
        <end position="251"/>
    </location>
</feature>
<dbReference type="SUPFAM" id="SSF48452">
    <property type="entry name" value="TPR-like"/>
    <property type="match status" value="1"/>
</dbReference>
<dbReference type="NCBIfam" id="TIGR00756">
    <property type="entry name" value="PPR"/>
    <property type="match status" value="5"/>
</dbReference>
<feature type="repeat" description="PPR" evidence="3">
    <location>
        <begin position="426"/>
        <end position="460"/>
    </location>
</feature>
<dbReference type="Proteomes" id="UP000825729">
    <property type="component" value="Unassembled WGS sequence"/>
</dbReference>
<dbReference type="GO" id="GO:0031425">
    <property type="term" value="P:chloroplast RNA processing"/>
    <property type="evidence" value="ECO:0007669"/>
    <property type="project" value="UniProtKB-ARBA"/>
</dbReference>
<feature type="repeat" description="PPR" evidence="3">
    <location>
        <begin position="186"/>
        <end position="216"/>
    </location>
</feature>
<evidence type="ECO:0000256" key="3">
    <source>
        <dbReference type="PROSITE-ProRule" id="PRU00708"/>
    </source>
</evidence>
<dbReference type="PANTHER" id="PTHR47926:SF436">
    <property type="entry name" value="PENTATRICOPEPTIDE REPEAT-CONTAINING PROTEIN ELI1, CHLOROPLASTIC-LIKE ISOFORM X2"/>
    <property type="match status" value="1"/>
</dbReference>
<feature type="domain" description="DYW" evidence="4">
    <location>
        <begin position="641"/>
        <end position="733"/>
    </location>
</feature>
<evidence type="ECO:0000313" key="6">
    <source>
        <dbReference type="Proteomes" id="UP000825729"/>
    </source>
</evidence>
<dbReference type="PROSITE" id="PS51375">
    <property type="entry name" value="PPR"/>
    <property type="match status" value="7"/>
</dbReference>
<dbReference type="Pfam" id="PF20431">
    <property type="entry name" value="E_motif"/>
    <property type="match status" value="1"/>
</dbReference>
<feature type="repeat" description="PPR" evidence="3">
    <location>
        <begin position="85"/>
        <end position="119"/>
    </location>
</feature>
<dbReference type="InterPro" id="IPR032867">
    <property type="entry name" value="DYW_dom"/>
</dbReference>
<dbReference type="Pfam" id="PF01535">
    <property type="entry name" value="PPR"/>
    <property type="match status" value="4"/>
</dbReference>
<dbReference type="AlphaFoldDB" id="A0AAV7FHD2"/>
<dbReference type="Pfam" id="PF20430">
    <property type="entry name" value="Eplus_motif"/>
    <property type="match status" value="1"/>
</dbReference>
<comment type="similarity">
    <text evidence="1">Belongs to the PPR family. PCMP-H subfamily.</text>
</comment>
<feature type="repeat" description="PPR" evidence="3">
    <location>
        <begin position="318"/>
        <end position="352"/>
    </location>
</feature>
<dbReference type="EMBL" id="JAINDJ010000002">
    <property type="protein sequence ID" value="KAG9459687.1"/>
    <property type="molecule type" value="Genomic_DNA"/>
</dbReference>
<dbReference type="Pfam" id="PF12854">
    <property type="entry name" value="PPR_1"/>
    <property type="match status" value="1"/>
</dbReference>
<dbReference type="InterPro" id="IPR046960">
    <property type="entry name" value="PPR_At4g14850-like_plant"/>
</dbReference>
<dbReference type="PANTHER" id="PTHR47926">
    <property type="entry name" value="PENTATRICOPEPTIDE REPEAT-CONTAINING PROTEIN"/>
    <property type="match status" value="1"/>
</dbReference>
<dbReference type="InterPro" id="IPR002885">
    <property type="entry name" value="PPR_rpt"/>
</dbReference>
<keyword evidence="6" id="KW-1185">Reference proteome</keyword>
<sequence length="733" mass="81772">MAFSPTSLGLSSNPPYKLIQNHPSVGLLSSCKSIETLRQIHTQVVKAGLHHTQFALSKLIEFCALSPSGDLDYALLIFSSIDQPNEFVWNTIIRGHAFGSAPMLAFSFYVEMLLAGVQPNSHTFPSLLKSCSKNGATTEGKQIHAHVLKLGHQSNAYVHTSLINMYARNGELGCAHQVFERSSFRDHVSFTALVTGYASRGYLKEARQLFDKMPVRDIVAWNAMISGYARSGLLVDSLEFFTEMLREKVKPNESTMVSVLSACAQLGCIELGNWVHSWIKSEGLQSNLRLMNALIDMYSKCGDLDTARSLFDNIPRRDQISWNVMIGGYTHMNRHKEALSLFRQMQLSEIEPNEVTFLNVLPAVAFSGALDLGRWIHMYVDRSKNMCNSCGDATSVSLYTSLINMYAKCGSIESAEQVFDAVKVKSPSCWNAMISGLAMHGHADAAFRLFSTMCDEGISPDDITFVGILSACSHTGLVEAGRQYFNSMVLDHKIEPKVEHYGCMIDLLGRAGLFEEAQNLMERMETKPDGAIWGSLLGACQVHANVELAEVAASHLLELEPENPGVYALLSNIYSHAGRWGDVARIRTQLNDRGMKKEPGCTSIEVDNVVHEFLVGDKAHPRSDEIYRMLDEIDGLLESAGFRPDTSQVAYDVEEEWKEGQLYHHSERLAIAYGLISTRPGSRIRIVKNLRVCGNCHTATKLISKIFNREIIARDRNRFHHFKDGECSCKDYW</sequence>
<dbReference type="Pfam" id="PF14432">
    <property type="entry name" value="DYW_deaminase"/>
    <property type="match status" value="1"/>
</dbReference>
<dbReference type="InterPro" id="IPR011990">
    <property type="entry name" value="TPR-like_helical_dom_sf"/>
</dbReference>
<dbReference type="InterPro" id="IPR046848">
    <property type="entry name" value="E_motif"/>
</dbReference>
<dbReference type="Pfam" id="PF13041">
    <property type="entry name" value="PPR_2"/>
    <property type="match status" value="4"/>
</dbReference>
<dbReference type="GO" id="GO:0008270">
    <property type="term" value="F:zinc ion binding"/>
    <property type="evidence" value="ECO:0007669"/>
    <property type="project" value="InterPro"/>
</dbReference>
<dbReference type="Gene3D" id="1.25.40.10">
    <property type="entry name" value="Tetratricopeptide repeat domain"/>
    <property type="match status" value="4"/>
</dbReference>
<dbReference type="InterPro" id="IPR046849">
    <property type="entry name" value="E2_motif"/>
</dbReference>
<evidence type="ECO:0000259" key="4">
    <source>
        <dbReference type="Pfam" id="PF14432"/>
    </source>
</evidence>
<proteinExistence type="inferred from homology"/>
<dbReference type="GO" id="GO:0003723">
    <property type="term" value="F:RNA binding"/>
    <property type="evidence" value="ECO:0007669"/>
    <property type="project" value="InterPro"/>
</dbReference>
<organism evidence="5 6">
    <name type="scientific">Aristolochia fimbriata</name>
    <name type="common">White veined hardy Dutchman's pipe vine</name>
    <dbReference type="NCBI Taxonomy" id="158543"/>
    <lineage>
        <taxon>Eukaryota</taxon>
        <taxon>Viridiplantae</taxon>
        <taxon>Streptophyta</taxon>
        <taxon>Embryophyta</taxon>
        <taxon>Tracheophyta</taxon>
        <taxon>Spermatophyta</taxon>
        <taxon>Magnoliopsida</taxon>
        <taxon>Magnoliidae</taxon>
        <taxon>Piperales</taxon>
        <taxon>Aristolochiaceae</taxon>
        <taxon>Aristolochia</taxon>
    </lineage>
</organism>
<evidence type="ECO:0000313" key="5">
    <source>
        <dbReference type="EMBL" id="KAG9459687.1"/>
    </source>
</evidence>
<keyword evidence="2" id="KW-0677">Repeat</keyword>
<dbReference type="FunFam" id="1.25.40.10:FF:001050">
    <property type="entry name" value="Pentatricopeptide repeat-containing protein At2g33760"/>
    <property type="match status" value="1"/>
</dbReference>
<accession>A0AAV7FHD2</accession>
<comment type="caution">
    <text evidence="5">The sequence shown here is derived from an EMBL/GenBank/DDBJ whole genome shotgun (WGS) entry which is preliminary data.</text>
</comment>
<dbReference type="FunFam" id="1.25.40.10:FF:000470">
    <property type="entry name" value="Pentatricopeptide repeat-containing protein At5g66520"/>
    <property type="match status" value="1"/>
</dbReference>
<evidence type="ECO:0000256" key="1">
    <source>
        <dbReference type="ARBA" id="ARBA00006643"/>
    </source>
</evidence>
<reference evidence="5 6" key="1">
    <citation type="submission" date="2021-07" db="EMBL/GenBank/DDBJ databases">
        <title>The Aristolochia fimbriata genome: insights into angiosperm evolution, floral development and chemical biosynthesis.</title>
        <authorList>
            <person name="Jiao Y."/>
        </authorList>
    </citation>
    <scope>NUCLEOTIDE SEQUENCE [LARGE SCALE GENOMIC DNA]</scope>
    <source>
        <strain evidence="5">IBCAS-2021</strain>
        <tissue evidence="5">Leaf</tissue>
    </source>
</reference>